<dbReference type="InterPro" id="IPR044730">
    <property type="entry name" value="RNase_H-like_dom_plant"/>
</dbReference>
<protein>
    <recommendedName>
        <fullName evidence="6">RNase H type-1 domain-containing protein</fullName>
    </recommendedName>
</protein>
<dbReference type="PANTHER" id="PTHR47723">
    <property type="entry name" value="OS05G0353850 PROTEIN"/>
    <property type="match status" value="1"/>
</dbReference>
<keyword evidence="1" id="KW-0732">Signal</keyword>
<evidence type="ECO:0000313" key="5">
    <source>
        <dbReference type="Proteomes" id="UP000826656"/>
    </source>
</evidence>
<proteinExistence type="predicted"/>
<keyword evidence="5" id="KW-1185">Reference proteome</keyword>
<evidence type="ECO:0000259" key="3">
    <source>
        <dbReference type="Pfam" id="PF13966"/>
    </source>
</evidence>
<organism evidence="4 5">
    <name type="scientific">Solanum tuberosum</name>
    <name type="common">Potato</name>
    <dbReference type="NCBI Taxonomy" id="4113"/>
    <lineage>
        <taxon>Eukaryota</taxon>
        <taxon>Viridiplantae</taxon>
        <taxon>Streptophyta</taxon>
        <taxon>Embryophyta</taxon>
        <taxon>Tracheophyta</taxon>
        <taxon>Spermatophyta</taxon>
        <taxon>Magnoliopsida</taxon>
        <taxon>eudicotyledons</taxon>
        <taxon>Gunneridae</taxon>
        <taxon>Pentapetalae</taxon>
        <taxon>asterids</taxon>
        <taxon>lamiids</taxon>
        <taxon>Solanales</taxon>
        <taxon>Solanaceae</taxon>
        <taxon>Solanoideae</taxon>
        <taxon>Solaneae</taxon>
        <taxon>Solanum</taxon>
    </lineage>
</organism>
<feature type="signal peptide" evidence="1">
    <location>
        <begin position="1"/>
        <end position="22"/>
    </location>
</feature>
<dbReference type="PANTHER" id="PTHR47723:SF23">
    <property type="entry name" value="REVERSE TRANSCRIPTASE-LIKE PROTEIN"/>
    <property type="match status" value="1"/>
</dbReference>
<reference evidence="4 5" key="1">
    <citation type="journal article" date="2021" name="bioRxiv">
        <title>Chromosome-scale and haplotype-resolved genome assembly of a tetraploid potato cultivar.</title>
        <authorList>
            <person name="Sun H."/>
            <person name="Jiao W.-B."/>
            <person name="Krause K."/>
            <person name="Campoy J.A."/>
            <person name="Goel M."/>
            <person name="Folz-Donahue K."/>
            <person name="Kukat C."/>
            <person name="Huettel B."/>
            <person name="Schneeberger K."/>
        </authorList>
    </citation>
    <scope>NUCLEOTIDE SEQUENCE [LARGE SCALE GENOMIC DNA]</scope>
    <source>
        <strain evidence="4">SolTubOtavaFocal</strain>
        <tissue evidence="4">Leaves</tissue>
    </source>
</reference>
<dbReference type="InterPro" id="IPR002156">
    <property type="entry name" value="RNaseH_domain"/>
</dbReference>
<name>A0ABQ7U0C5_SOLTU</name>
<dbReference type="Pfam" id="PF13456">
    <property type="entry name" value="RVT_3"/>
    <property type="match status" value="1"/>
</dbReference>
<feature type="chain" id="PRO_5045946332" description="RNase H type-1 domain-containing protein" evidence="1">
    <location>
        <begin position="23"/>
        <end position="399"/>
    </location>
</feature>
<dbReference type="Pfam" id="PF13966">
    <property type="entry name" value="zf-RVT"/>
    <property type="match status" value="1"/>
</dbReference>
<dbReference type="InterPro" id="IPR053151">
    <property type="entry name" value="RNase_H-like"/>
</dbReference>
<comment type="caution">
    <text evidence="4">The sequence shown here is derived from an EMBL/GenBank/DDBJ whole genome shotgun (WGS) entry which is preliminary data.</text>
</comment>
<evidence type="ECO:0000259" key="2">
    <source>
        <dbReference type="Pfam" id="PF13456"/>
    </source>
</evidence>
<gene>
    <name evidence="4" type="ORF">KY290_033455</name>
</gene>
<accession>A0ABQ7U0C5</accession>
<evidence type="ECO:0000256" key="1">
    <source>
        <dbReference type="SAM" id="SignalP"/>
    </source>
</evidence>
<dbReference type="SUPFAM" id="SSF53098">
    <property type="entry name" value="Ribonuclease H-like"/>
    <property type="match status" value="1"/>
</dbReference>
<evidence type="ECO:0000313" key="4">
    <source>
        <dbReference type="EMBL" id="KAH0740412.1"/>
    </source>
</evidence>
<sequence>MRKKLASWKVNLLTIAGQLTLATSNLNSIRAYAMQYLNLPKKTCNSINKIQRDFLWGTTVKRKGYIMSPWEKVASPKDFGGLGLQRGEVKNKTILTSLAWRLYTNHTSLWANTLIDRYHSRRRLPTQAYLHHIGIDTNPSCPICHLTHETITYIFFDCHIARNFQLDLGVNISQVSFQQDHGILTLKDLNPSHDQSSYQWIDLMPFALWQLWLNKNHNTHNGKSDLPLTSMVKNKTIEYITDNHSPGNHNAMVDIHVKWFPPPIGSYKLNTNGAFSKHKRKGGIVGVIRDVTGNWILGFHKRSSSHNHTMTELEALLNGLNITHSYNLMPIEIKMDSIEAIKLLENMHPTYHSIILHCRSILKKLGNPMVRHSLRQGNKVADILSRLGCKLTHTNQWRT</sequence>
<feature type="domain" description="Reverse transcriptase zinc-binding" evidence="3">
    <location>
        <begin position="120"/>
        <end position="163"/>
    </location>
</feature>
<evidence type="ECO:0008006" key="6">
    <source>
        <dbReference type="Google" id="ProtNLM"/>
    </source>
</evidence>
<dbReference type="InterPro" id="IPR012337">
    <property type="entry name" value="RNaseH-like_sf"/>
</dbReference>
<dbReference type="CDD" id="cd06222">
    <property type="entry name" value="RNase_H_like"/>
    <property type="match status" value="1"/>
</dbReference>
<dbReference type="Proteomes" id="UP000826656">
    <property type="component" value="Unassembled WGS sequence"/>
</dbReference>
<dbReference type="InterPro" id="IPR026960">
    <property type="entry name" value="RVT-Znf"/>
</dbReference>
<dbReference type="EMBL" id="JAIVGD010000026">
    <property type="protein sequence ID" value="KAH0740412.1"/>
    <property type="molecule type" value="Genomic_DNA"/>
</dbReference>
<feature type="domain" description="RNase H type-1" evidence="2">
    <location>
        <begin position="270"/>
        <end position="386"/>
    </location>
</feature>
<dbReference type="Gene3D" id="3.30.420.10">
    <property type="entry name" value="Ribonuclease H-like superfamily/Ribonuclease H"/>
    <property type="match status" value="1"/>
</dbReference>
<dbReference type="InterPro" id="IPR036397">
    <property type="entry name" value="RNaseH_sf"/>
</dbReference>